<keyword evidence="1" id="KW-0779">Telomere</keyword>
<dbReference type="GO" id="GO:0042162">
    <property type="term" value="F:telomeric DNA binding"/>
    <property type="evidence" value="ECO:0007669"/>
    <property type="project" value="TreeGrafter"/>
</dbReference>
<keyword evidence="1" id="KW-0548">Nucleotidyltransferase</keyword>
<keyword evidence="1" id="KW-0460">Magnesium</keyword>
<gene>
    <name evidence="3" type="ORF">CONLIGDRAFT_587925</name>
</gene>
<keyword evidence="1" id="KW-0539">Nucleus</keyword>
<accession>A0A1J7JYJ1</accession>
<dbReference type="GO" id="GO:0046872">
    <property type="term" value="F:metal ion binding"/>
    <property type="evidence" value="ECO:0007669"/>
    <property type="project" value="UniProtKB-KW"/>
</dbReference>
<dbReference type="EC" id="2.7.7.49" evidence="1"/>
<keyword evidence="1" id="KW-0695">RNA-directed DNA polymerase</keyword>
<protein>
    <recommendedName>
        <fullName evidence="1">Telomerase reverse transcriptase</fullName>
        <ecNumber evidence="1">2.7.7.49</ecNumber>
    </recommendedName>
    <alternativeName>
        <fullName evidence="1">Telomerase catalytic subunit</fullName>
    </alternativeName>
</protein>
<keyword evidence="1" id="KW-0808">Transferase</keyword>
<evidence type="ECO:0000313" key="4">
    <source>
        <dbReference type="Proteomes" id="UP000182658"/>
    </source>
</evidence>
<evidence type="ECO:0000256" key="2">
    <source>
        <dbReference type="SAM" id="MobiDB-lite"/>
    </source>
</evidence>
<dbReference type="PANTHER" id="PTHR12066">
    <property type="entry name" value="TELOMERASE REVERSE TRANSCRIPTASE"/>
    <property type="match status" value="1"/>
</dbReference>
<dbReference type="AlphaFoldDB" id="A0A1J7JYJ1"/>
<comment type="similarity">
    <text evidence="1">Belongs to the reverse transcriptase family. Telomerase subfamily.</text>
</comment>
<evidence type="ECO:0000313" key="3">
    <source>
        <dbReference type="EMBL" id="OIW34484.1"/>
    </source>
</evidence>
<keyword evidence="1" id="KW-0479">Metal-binding</keyword>
<feature type="compositionally biased region" description="Polar residues" evidence="2">
    <location>
        <begin position="14"/>
        <end position="23"/>
    </location>
</feature>
<dbReference type="GO" id="GO:0003720">
    <property type="term" value="F:telomerase activity"/>
    <property type="evidence" value="ECO:0007669"/>
    <property type="project" value="InterPro"/>
</dbReference>
<dbReference type="InterPro" id="IPR003545">
    <property type="entry name" value="Telomerase_RT"/>
</dbReference>
<feature type="region of interest" description="Disordered" evidence="2">
    <location>
        <begin position="1"/>
        <end position="44"/>
    </location>
</feature>
<name>A0A1J7JYJ1_9PEZI</name>
<dbReference type="EMBL" id="KV875093">
    <property type="protein sequence ID" value="OIW34484.1"/>
    <property type="molecule type" value="Genomic_DNA"/>
</dbReference>
<feature type="non-terminal residue" evidence="3">
    <location>
        <position position="457"/>
    </location>
</feature>
<organism evidence="3 4">
    <name type="scientific">Coniochaeta ligniaria NRRL 30616</name>
    <dbReference type="NCBI Taxonomy" id="1408157"/>
    <lineage>
        <taxon>Eukaryota</taxon>
        <taxon>Fungi</taxon>
        <taxon>Dikarya</taxon>
        <taxon>Ascomycota</taxon>
        <taxon>Pezizomycotina</taxon>
        <taxon>Sordariomycetes</taxon>
        <taxon>Sordariomycetidae</taxon>
        <taxon>Coniochaetales</taxon>
        <taxon>Coniochaetaceae</taxon>
        <taxon>Coniochaeta</taxon>
    </lineage>
</organism>
<dbReference type="OrthoDB" id="289721at2759"/>
<keyword evidence="1" id="KW-0158">Chromosome</keyword>
<dbReference type="GO" id="GO:0070034">
    <property type="term" value="F:telomerase RNA binding"/>
    <property type="evidence" value="ECO:0007669"/>
    <property type="project" value="TreeGrafter"/>
</dbReference>
<comment type="catalytic activity">
    <reaction evidence="1">
        <text>DNA(n) + a 2'-deoxyribonucleoside 5'-triphosphate = DNA(n+1) + diphosphate</text>
        <dbReference type="Rhea" id="RHEA:22508"/>
        <dbReference type="Rhea" id="RHEA-COMP:17339"/>
        <dbReference type="Rhea" id="RHEA-COMP:17340"/>
        <dbReference type="ChEBI" id="CHEBI:33019"/>
        <dbReference type="ChEBI" id="CHEBI:61560"/>
        <dbReference type="ChEBI" id="CHEBI:173112"/>
        <dbReference type="EC" id="2.7.7.49"/>
    </reaction>
</comment>
<feature type="compositionally biased region" description="Basic residues" evidence="2">
    <location>
        <begin position="1"/>
        <end position="11"/>
    </location>
</feature>
<comment type="function">
    <text evidence="1">Telomerase is a ribonucleoprotein enzyme essential for the replication of chromosome termini in most eukaryotes. It elongates telomeres. It is a reverse transcriptase that adds simple sequence repeats to chromosome ends by copying a template sequence within the RNA component of the enzyme.</text>
</comment>
<keyword evidence="4" id="KW-1185">Reference proteome</keyword>
<evidence type="ECO:0000256" key="1">
    <source>
        <dbReference type="RuleBase" id="RU365061"/>
    </source>
</evidence>
<reference evidence="3 4" key="1">
    <citation type="submission" date="2016-10" db="EMBL/GenBank/DDBJ databases">
        <title>Draft genome sequence of Coniochaeta ligniaria NRRL30616, a lignocellulolytic fungus for bioabatement of inhibitors in plant biomass hydrolysates.</title>
        <authorList>
            <consortium name="DOE Joint Genome Institute"/>
            <person name="Jimenez D.J."/>
            <person name="Hector R.E."/>
            <person name="Riley R."/>
            <person name="Sun H."/>
            <person name="Grigoriev I.V."/>
            <person name="Van Elsas J.D."/>
            <person name="Nichols N.N."/>
        </authorList>
    </citation>
    <scope>NUCLEOTIDE SEQUENCE [LARGE SCALE GENOMIC DNA]</scope>
    <source>
        <strain evidence="3 4">NRRL 30616</strain>
    </source>
</reference>
<dbReference type="STRING" id="1408157.A0A1J7JYJ1"/>
<sequence>MGRSTNKRKRDSKQQTGDASSTERSAKKTKRGNKSQNDSLSHPLLSQLYPHLQTLREYILSRLPASSRLRRKKIASVGLQSEASEKPVTEVELALARLLDTTVVARSAEREARHDDRWEKWNSFSQKGDESYVTLADGYAGASFSQTEIVDFAIWLLFSRDKTSGERPKNLLCDGFRRELDRKPHGKTSAAQGQIPGIFAVYVNNHVRALKQDPWPQLLLLLGQAGERMMIDLLLDCSIFSRVTAGRENYQQLSGIPVSDLDYQAAQLTPAAVAGTSNKGKHLKETSRSPSEITFVRSRMLYARAALNVRGLVHFGLRHIHVLNRITLKRNTQDRIRDTDPPKFEEATTRVMMYMFPRQFGLHNVFTSQVDHTQTAQKFQDYTLREEEITRKFCTAGEGTQQFKAHIPKRLRGLPQYLVERLQVLHDRCSYSKLLEHYCPVHLLPIAYSTGLANQIV</sequence>
<dbReference type="PANTHER" id="PTHR12066:SF0">
    <property type="entry name" value="TELOMERASE REVERSE TRANSCRIPTASE"/>
    <property type="match status" value="1"/>
</dbReference>
<dbReference type="InParanoid" id="A0A1J7JYJ1"/>
<dbReference type="Proteomes" id="UP000182658">
    <property type="component" value="Unassembled WGS sequence"/>
</dbReference>
<dbReference type="GO" id="GO:0000781">
    <property type="term" value="C:chromosome, telomeric region"/>
    <property type="evidence" value="ECO:0007669"/>
    <property type="project" value="UniProtKB-SubCell"/>
</dbReference>
<dbReference type="GO" id="GO:0000333">
    <property type="term" value="C:telomerase catalytic core complex"/>
    <property type="evidence" value="ECO:0007669"/>
    <property type="project" value="TreeGrafter"/>
</dbReference>
<dbReference type="Gene3D" id="1.10.132.70">
    <property type="match status" value="1"/>
</dbReference>
<dbReference type="GO" id="GO:0007004">
    <property type="term" value="P:telomere maintenance via telomerase"/>
    <property type="evidence" value="ECO:0007669"/>
    <property type="project" value="TreeGrafter"/>
</dbReference>
<comment type="subcellular location">
    <subcellularLocation>
        <location evidence="1">Nucleus</location>
    </subcellularLocation>
    <subcellularLocation>
        <location evidence="1">Chromosome</location>
        <location evidence="1">Telomere</location>
    </subcellularLocation>
</comment>
<proteinExistence type="inferred from homology"/>